<comment type="caution">
    <text evidence="1">The sequence shown here is derived from an EMBL/GenBank/DDBJ whole genome shotgun (WGS) entry which is preliminary data.</text>
</comment>
<dbReference type="NCBIfam" id="NF043052">
    <property type="entry name" value="DodecBact"/>
    <property type="match status" value="1"/>
</dbReference>
<reference evidence="1 2" key="1">
    <citation type="journal article" date="2019" name="Int. J. Syst. Evol. Microbiol.">
        <title>The Global Catalogue of Microorganisms (GCM) 10K type strain sequencing project: providing services to taxonomists for standard genome sequencing and annotation.</title>
        <authorList>
            <consortium name="The Broad Institute Genomics Platform"/>
            <consortium name="The Broad Institute Genome Sequencing Center for Infectious Disease"/>
            <person name="Wu L."/>
            <person name="Ma J."/>
        </authorList>
    </citation>
    <scope>NUCLEOTIDE SEQUENCE [LARGE SCALE GENOMIC DNA]</scope>
    <source>
        <strain evidence="1 2">JCM 16009</strain>
    </source>
</reference>
<sequence>MPSNHVYRVTEIVGTSPDGVDAAIRNGVERAAKTLRELDWFEVTEIRGHLDAGSVDYFQVGLKVGFRIDDGDE</sequence>
<dbReference type="RefSeq" id="WP_344414422.1">
    <property type="nucleotide sequence ID" value="NZ_BAAAQK010000005.1"/>
</dbReference>
<evidence type="ECO:0000313" key="1">
    <source>
        <dbReference type="EMBL" id="GAA1839219.1"/>
    </source>
</evidence>
<gene>
    <name evidence="1" type="ORF">GCM10009836_17850</name>
</gene>
<accession>A0ABN2MVG5</accession>
<dbReference type="InterPro" id="IPR025543">
    <property type="entry name" value="Dodecin-like"/>
</dbReference>
<dbReference type="InterPro" id="IPR036694">
    <property type="entry name" value="Dodecin-like_sf"/>
</dbReference>
<evidence type="ECO:0000313" key="2">
    <source>
        <dbReference type="Proteomes" id="UP001500449"/>
    </source>
</evidence>
<dbReference type="InterPro" id="IPR050049">
    <property type="entry name" value="Dodecin_bact"/>
</dbReference>
<dbReference type="Pfam" id="PF07311">
    <property type="entry name" value="Dodecin"/>
    <property type="match status" value="1"/>
</dbReference>
<keyword evidence="2" id="KW-1185">Reference proteome</keyword>
<dbReference type="PANTHER" id="PTHR39324">
    <property type="entry name" value="CALCIUM DODECIN"/>
    <property type="match status" value="1"/>
</dbReference>
<dbReference type="InterPro" id="IPR009923">
    <property type="entry name" value="Dodecin"/>
</dbReference>
<protein>
    <submittedName>
        <fullName evidence="1">Dodecin family protein</fullName>
    </submittedName>
</protein>
<dbReference type="PANTHER" id="PTHR39324:SF1">
    <property type="entry name" value="CALCIUM DODECIN"/>
    <property type="match status" value="1"/>
</dbReference>
<dbReference type="EMBL" id="BAAAQK010000005">
    <property type="protein sequence ID" value="GAA1839219.1"/>
    <property type="molecule type" value="Genomic_DNA"/>
</dbReference>
<dbReference type="Gene3D" id="3.30.1660.10">
    <property type="entry name" value="Flavin-binding protein dodecin"/>
    <property type="match status" value="1"/>
</dbReference>
<organism evidence="1 2">
    <name type="scientific">Pseudonocardia ailaonensis</name>
    <dbReference type="NCBI Taxonomy" id="367279"/>
    <lineage>
        <taxon>Bacteria</taxon>
        <taxon>Bacillati</taxon>
        <taxon>Actinomycetota</taxon>
        <taxon>Actinomycetes</taxon>
        <taxon>Pseudonocardiales</taxon>
        <taxon>Pseudonocardiaceae</taxon>
        <taxon>Pseudonocardia</taxon>
    </lineage>
</organism>
<dbReference type="SUPFAM" id="SSF89807">
    <property type="entry name" value="Dodecin-like"/>
    <property type="match status" value="1"/>
</dbReference>
<dbReference type="Proteomes" id="UP001500449">
    <property type="component" value="Unassembled WGS sequence"/>
</dbReference>
<name>A0ABN2MVG5_9PSEU</name>
<proteinExistence type="predicted"/>